<dbReference type="KEGG" id="dfa:DFA_07025"/>
<evidence type="ECO:0000256" key="1">
    <source>
        <dbReference type="ARBA" id="ARBA00022793"/>
    </source>
</evidence>
<keyword evidence="3" id="KW-1185">Reference proteome</keyword>
<organism evidence="2 3">
    <name type="scientific">Cavenderia fasciculata</name>
    <name type="common">Slime mold</name>
    <name type="synonym">Dictyostelium fasciculatum</name>
    <dbReference type="NCBI Taxonomy" id="261658"/>
    <lineage>
        <taxon>Eukaryota</taxon>
        <taxon>Amoebozoa</taxon>
        <taxon>Evosea</taxon>
        <taxon>Eumycetozoa</taxon>
        <taxon>Dictyostelia</taxon>
        <taxon>Acytosteliales</taxon>
        <taxon>Cavenderiaceae</taxon>
        <taxon>Cavenderia</taxon>
    </lineage>
</organism>
<evidence type="ECO:0000313" key="3">
    <source>
        <dbReference type="Proteomes" id="UP000007797"/>
    </source>
</evidence>
<dbReference type="InterPro" id="IPR010977">
    <property type="entry name" value="Aromatic_deC"/>
</dbReference>
<accession>F4PVA4</accession>
<proteinExistence type="predicted"/>
<keyword evidence="1" id="KW-0456">Lyase</keyword>
<dbReference type="Gene3D" id="3.90.1150.170">
    <property type="match status" value="1"/>
</dbReference>
<dbReference type="PANTHER" id="PTHR11999">
    <property type="entry name" value="GROUP II PYRIDOXAL-5-PHOSPHATE DECARBOXYLASE"/>
    <property type="match status" value="1"/>
</dbReference>
<dbReference type="Proteomes" id="UP000007797">
    <property type="component" value="Unassembled WGS sequence"/>
</dbReference>
<keyword evidence="1" id="KW-0210">Decarboxylase</keyword>
<dbReference type="InterPro" id="IPR015424">
    <property type="entry name" value="PyrdxlP-dep_Trfase"/>
</dbReference>
<dbReference type="STRING" id="1054147.F4PVA4"/>
<gene>
    <name evidence="2" type="ORF">DFA_07025</name>
</gene>
<evidence type="ECO:0000313" key="2">
    <source>
        <dbReference type="EMBL" id="EGG19918.1"/>
    </source>
</evidence>
<protein>
    <submittedName>
        <fullName evidence="2">Pyridoxal-dependent decarboxylase</fullName>
    </submittedName>
</protein>
<dbReference type="EMBL" id="GL883013">
    <property type="protein sequence ID" value="EGG19918.1"/>
    <property type="molecule type" value="Genomic_DNA"/>
</dbReference>
<dbReference type="OrthoDB" id="392571at2759"/>
<dbReference type="PANTHER" id="PTHR11999:SF70">
    <property type="entry name" value="MIP05841P"/>
    <property type="match status" value="1"/>
</dbReference>
<dbReference type="InterPro" id="IPR015421">
    <property type="entry name" value="PyrdxlP-dep_Trfase_major"/>
</dbReference>
<dbReference type="GO" id="GO:0016831">
    <property type="term" value="F:carboxy-lyase activity"/>
    <property type="evidence" value="ECO:0007669"/>
    <property type="project" value="UniProtKB-KW"/>
</dbReference>
<dbReference type="RefSeq" id="XP_004366901.1">
    <property type="nucleotide sequence ID" value="XM_004366844.1"/>
</dbReference>
<dbReference type="Gene3D" id="3.40.640.10">
    <property type="entry name" value="Type I PLP-dependent aspartate aminotransferase-like (Major domain)"/>
    <property type="match status" value="1"/>
</dbReference>
<dbReference type="GeneID" id="14871896"/>
<dbReference type="SUPFAM" id="SSF53383">
    <property type="entry name" value="PLP-dependent transferases"/>
    <property type="match status" value="2"/>
</dbReference>
<dbReference type="AlphaFoldDB" id="F4PVA4"/>
<sequence>MSIECCKYAGRFEQKERKEYKQLKEDLDNIGSILERAKELNQHFIETIGDRPVCAPYDKQQINTADDNHDSSSLSLSEEGIGATRALEYFWKRFGDGVSGSAGPRYLGFVVGGVTPASLVGDWTCSTIDQNAQLSGDTVSAAIEHLTIRQLLELLGLQDHRLQESDNESFTGSFVSGATMANFVGLAIARQWVGEKQSIDVAENGMDGVKIRLLTANAHSSSVKALIFKNQSPYLADPICRPDNYLHLTPENSRRFRALPLWMALKAYGRRGMVNIVERNVELAQSLGKWVSDSSSSNISSSSSPSQILFKLLSPVHLNVVCFALDGLGEHYDTKQLVHFRNRFLELLDRHGKVRCTPTMYNGQPGIRAAFVNWMTQSTDLSIAIESLKYCRLQLSKDQSQNQ</sequence>
<name>F4PVA4_CACFS</name>
<reference evidence="3" key="1">
    <citation type="journal article" date="2011" name="Genome Res.">
        <title>Phylogeny-wide analysis of social amoeba genomes highlights ancient origins for complex intercellular communication.</title>
        <authorList>
            <person name="Heidel A.J."/>
            <person name="Lawal H.M."/>
            <person name="Felder M."/>
            <person name="Schilde C."/>
            <person name="Helps N.R."/>
            <person name="Tunggal B."/>
            <person name="Rivero F."/>
            <person name="John U."/>
            <person name="Schleicher M."/>
            <person name="Eichinger L."/>
            <person name="Platzer M."/>
            <person name="Noegel A.A."/>
            <person name="Schaap P."/>
            <person name="Gloeckner G."/>
        </authorList>
    </citation>
    <scope>NUCLEOTIDE SEQUENCE [LARGE SCALE GENOMIC DNA]</scope>
    <source>
        <strain evidence="3">SH3</strain>
    </source>
</reference>